<evidence type="ECO:0000256" key="4">
    <source>
        <dbReference type="ARBA" id="ARBA00022676"/>
    </source>
</evidence>
<dbReference type="InterPro" id="IPR013534">
    <property type="entry name" value="Starch_synth_cat_dom"/>
</dbReference>
<dbReference type="InterPro" id="IPR011835">
    <property type="entry name" value="GS/SS"/>
</dbReference>
<dbReference type="HAMAP" id="MF_00484">
    <property type="entry name" value="Glycogen_synth"/>
    <property type="match status" value="1"/>
</dbReference>
<dbReference type="NCBIfam" id="NF001898">
    <property type="entry name" value="PRK00654.1-1"/>
    <property type="match status" value="1"/>
</dbReference>
<evidence type="ECO:0000259" key="9">
    <source>
        <dbReference type="Pfam" id="PF08323"/>
    </source>
</evidence>
<dbReference type="AlphaFoldDB" id="A0A926EU63"/>
<dbReference type="GO" id="GO:0005978">
    <property type="term" value="P:glycogen biosynthetic process"/>
    <property type="evidence" value="ECO:0007669"/>
    <property type="project" value="UniProtKB-UniRule"/>
</dbReference>
<evidence type="ECO:0000313" key="11">
    <source>
        <dbReference type="Proteomes" id="UP000623678"/>
    </source>
</evidence>
<comment type="function">
    <text evidence="2 7">Synthesizes alpha-1,4-glucan chains using ADP-glucose.</text>
</comment>
<evidence type="ECO:0000313" key="10">
    <source>
        <dbReference type="EMBL" id="MBC8586345.1"/>
    </source>
</evidence>
<keyword evidence="11" id="KW-1185">Reference proteome</keyword>
<organism evidence="10 11">
    <name type="scientific">Youxingia wuxianensis</name>
    <dbReference type="NCBI Taxonomy" id="2763678"/>
    <lineage>
        <taxon>Bacteria</taxon>
        <taxon>Bacillati</taxon>
        <taxon>Bacillota</taxon>
        <taxon>Clostridia</taxon>
        <taxon>Eubacteriales</taxon>
        <taxon>Oscillospiraceae</taxon>
        <taxon>Youxingia</taxon>
    </lineage>
</organism>
<dbReference type="GO" id="GO:0009011">
    <property type="term" value="F:alpha-1,4-glucan glucosyltransferase (ADP-glucose donor) activity"/>
    <property type="evidence" value="ECO:0007669"/>
    <property type="project" value="UniProtKB-UniRule"/>
</dbReference>
<evidence type="ECO:0000256" key="7">
    <source>
        <dbReference type="HAMAP-Rule" id="MF_00484"/>
    </source>
</evidence>
<comment type="catalytic activity">
    <reaction evidence="1 7">
        <text>[(1-&gt;4)-alpha-D-glucosyl](n) + ADP-alpha-D-glucose = [(1-&gt;4)-alpha-D-glucosyl](n+1) + ADP + H(+)</text>
        <dbReference type="Rhea" id="RHEA:18189"/>
        <dbReference type="Rhea" id="RHEA-COMP:9584"/>
        <dbReference type="Rhea" id="RHEA-COMP:9587"/>
        <dbReference type="ChEBI" id="CHEBI:15378"/>
        <dbReference type="ChEBI" id="CHEBI:15444"/>
        <dbReference type="ChEBI" id="CHEBI:57498"/>
        <dbReference type="ChEBI" id="CHEBI:456216"/>
        <dbReference type="EC" id="2.4.1.21"/>
    </reaction>
</comment>
<dbReference type="Pfam" id="PF08323">
    <property type="entry name" value="Glyco_transf_5"/>
    <property type="match status" value="1"/>
</dbReference>
<dbReference type="SUPFAM" id="SSF53756">
    <property type="entry name" value="UDP-Glycosyltransferase/glycogen phosphorylase"/>
    <property type="match status" value="1"/>
</dbReference>
<comment type="caution">
    <text evidence="7">Lacks conserved residue(s) required for the propagation of feature annotation.</text>
</comment>
<dbReference type="Gene3D" id="3.40.50.2000">
    <property type="entry name" value="Glycogen Phosphorylase B"/>
    <property type="match status" value="2"/>
</dbReference>
<evidence type="ECO:0000256" key="6">
    <source>
        <dbReference type="ARBA" id="ARBA00023056"/>
    </source>
</evidence>
<name>A0A926EU63_9FIRM</name>
<accession>A0A926EU63</accession>
<dbReference type="CDD" id="cd03791">
    <property type="entry name" value="GT5_Glycogen_synthase_DULL1-like"/>
    <property type="match status" value="1"/>
</dbReference>
<keyword evidence="6 7" id="KW-0320">Glycogen biosynthesis</keyword>
<feature type="domain" description="Starch synthase catalytic" evidence="9">
    <location>
        <begin position="2"/>
        <end position="235"/>
    </location>
</feature>
<dbReference type="NCBIfam" id="TIGR02095">
    <property type="entry name" value="glgA"/>
    <property type="match status" value="1"/>
</dbReference>
<dbReference type="PANTHER" id="PTHR45825:SF11">
    <property type="entry name" value="ALPHA AMYLASE DOMAIN-CONTAINING PROTEIN"/>
    <property type="match status" value="1"/>
</dbReference>
<keyword evidence="4 7" id="KW-0328">Glycosyltransferase</keyword>
<comment type="similarity">
    <text evidence="3 7">Belongs to the glycosyltransferase 1 family. Bacterial/plant glycogen synthase subfamily.</text>
</comment>
<dbReference type="EC" id="2.4.1.21" evidence="7"/>
<evidence type="ECO:0000259" key="8">
    <source>
        <dbReference type="Pfam" id="PF00534"/>
    </source>
</evidence>
<evidence type="ECO:0000256" key="3">
    <source>
        <dbReference type="ARBA" id="ARBA00010281"/>
    </source>
</evidence>
<comment type="pathway">
    <text evidence="7">Glycan biosynthesis; glycogen biosynthesis.</text>
</comment>
<dbReference type="Proteomes" id="UP000623678">
    <property type="component" value="Unassembled WGS sequence"/>
</dbReference>
<evidence type="ECO:0000256" key="2">
    <source>
        <dbReference type="ARBA" id="ARBA00002764"/>
    </source>
</evidence>
<dbReference type="PANTHER" id="PTHR45825">
    <property type="entry name" value="GRANULE-BOUND STARCH SYNTHASE 1, CHLOROPLASTIC/AMYLOPLASTIC"/>
    <property type="match status" value="1"/>
</dbReference>
<sequence length="475" mass="53874">MKILFVASEANPFIATGGLADVAGSLPRAVRNYHQACRVVIPLYSTIDPELRSKMKFVCNFVVPLSWRNQYCGVFEANHNGVIYYFIDNEYYFKRDKGIYGYYDDAERFAFFSKAVLEMLQYIDFTPDVLHCNDWQSAMVPVYLNLFYRDIEKYKNIRTVFTIHNIQYQGKYGMEIASDVLGLPYYAAPTVMYDGCLNMMKGAVEMADYVTTVSPTYAKEITDPWYSHGLDRLLRANQHKLVGILNGIDTASYNPKTDPALFVNYDAASLEKKAEGKVALQEYMGLAKNKDVLLLSIVTRFVSHKGIDLIQYIFDELMRREIQVVALGSGDYIFESFFEEMQRKYPGRMAVKIGFIPDLARKIYAGSDVFLMPSKSEPCGLAQMVALRYGTLPIVRETGGLKDSIIDMGAEGGNGFTFKTYNAHDMLGAIDRAGGLYYNRELWPGVVEHAMACDFTWGRSAVQYIDLYKNITGNQ</sequence>
<comment type="caution">
    <text evidence="10">The sequence shown here is derived from an EMBL/GenBank/DDBJ whole genome shotgun (WGS) entry which is preliminary data.</text>
</comment>
<gene>
    <name evidence="7 10" type="primary">glgA</name>
    <name evidence="10" type="ORF">H8705_12220</name>
</gene>
<evidence type="ECO:0000256" key="1">
    <source>
        <dbReference type="ARBA" id="ARBA00001478"/>
    </source>
</evidence>
<protein>
    <recommendedName>
        <fullName evidence="7">Glycogen synthase</fullName>
        <ecNumber evidence="7">2.4.1.21</ecNumber>
    </recommendedName>
    <alternativeName>
        <fullName evidence="7">Starch [bacterial glycogen] synthase</fullName>
    </alternativeName>
</protein>
<dbReference type="InterPro" id="IPR001296">
    <property type="entry name" value="Glyco_trans_1"/>
</dbReference>
<reference evidence="10" key="1">
    <citation type="submission" date="2020-08" db="EMBL/GenBank/DDBJ databases">
        <title>Genome public.</title>
        <authorList>
            <person name="Liu C."/>
            <person name="Sun Q."/>
        </authorList>
    </citation>
    <scope>NUCLEOTIDE SEQUENCE</scope>
    <source>
        <strain evidence="10">NSJ-64</strain>
    </source>
</reference>
<dbReference type="Pfam" id="PF00534">
    <property type="entry name" value="Glycos_transf_1"/>
    <property type="match status" value="1"/>
</dbReference>
<feature type="domain" description="Glycosyl transferase family 1" evidence="8">
    <location>
        <begin position="287"/>
        <end position="432"/>
    </location>
</feature>
<dbReference type="GO" id="GO:0004373">
    <property type="term" value="F:alpha-1,4-glucan glucosyltransferase (UDP-glucose donor) activity"/>
    <property type="evidence" value="ECO:0007669"/>
    <property type="project" value="InterPro"/>
</dbReference>
<dbReference type="EMBL" id="JACRTD010000010">
    <property type="protein sequence ID" value="MBC8586345.1"/>
    <property type="molecule type" value="Genomic_DNA"/>
</dbReference>
<evidence type="ECO:0000256" key="5">
    <source>
        <dbReference type="ARBA" id="ARBA00022679"/>
    </source>
</evidence>
<proteinExistence type="inferred from homology"/>
<dbReference type="RefSeq" id="WP_262396067.1">
    <property type="nucleotide sequence ID" value="NZ_JACRTD010000010.1"/>
</dbReference>
<keyword evidence="5 7" id="KW-0808">Transferase</keyword>